<dbReference type="Gene3D" id="3.40.640.10">
    <property type="entry name" value="Type I PLP-dependent aspartate aminotransferase-like (Major domain)"/>
    <property type="match status" value="1"/>
</dbReference>
<dbReference type="SUPFAM" id="SSF53383">
    <property type="entry name" value="PLP-dependent transferases"/>
    <property type="match status" value="1"/>
</dbReference>
<proteinExistence type="inferred from homology"/>
<name>A0A1X0NDS5_9TRYP</name>
<protein>
    <submittedName>
        <fullName evidence="9">Putative tyrosine aminotransferase</fullName>
    </submittedName>
</protein>
<dbReference type="GeneID" id="39991508"/>
<dbReference type="NCBIfam" id="TIGR01265">
    <property type="entry name" value="tyr_nico_aTase"/>
    <property type="match status" value="1"/>
</dbReference>
<dbReference type="CDD" id="cd00609">
    <property type="entry name" value="AAT_like"/>
    <property type="match status" value="1"/>
</dbReference>
<dbReference type="VEuPathDB" id="TriTrypDB:TM35_001131000"/>
<evidence type="ECO:0000256" key="7">
    <source>
        <dbReference type="PIRSR" id="PIRSR000517-1"/>
    </source>
</evidence>
<dbReference type="AlphaFoldDB" id="A0A1X0NDS5"/>
<dbReference type="RefSeq" id="XP_028876970.1">
    <property type="nucleotide sequence ID" value="XM_029031728.1"/>
</dbReference>
<comment type="caution">
    <text evidence="9">The sequence shown here is derived from an EMBL/GenBank/DDBJ whole genome shotgun (WGS) entry which is preliminary data.</text>
</comment>
<dbReference type="InterPro" id="IPR004838">
    <property type="entry name" value="NHTrfase_class1_PyrdxlP-BS"/>
</dbReference>
<dbReference type="STRING" id="67003.A0A1X0NDS5"/>
<keyword evidence="10" id="KW-1185">Reference proteome</keyword>
<dbReference type="OrthoDB" id="7042322at2759"/>
<reference evidence="9 10" key="1">
    <citation type="submission" date="2017-03" db="EMBL/GenBank/DDBJ databases">
        <title>An alternative strategy for trypanosome survival in the mammalian bloodstream revealed through genome and transcriptome analysis of the ubiquitous bovine parasite Trypanosoma (Megatrypanum) theileri.</title>
        <authorList>
            <person name="Kelly S."/>
            <person name="Ivens A."/>
            <person name="Mott A."/>
            <person name="O'Neill E."/>
            <person name="Emms D."/>
            <person name="Macleod O."/>
            <person name="Voorheis P."/>
            <person name="Matthews J."/>
            <person name="Matthews K."/>
            <person name="Carrington M."/>
        </authorList>
    </citation>
    <scope>NUCLEOTIDE SEQUENCE [LARGE SCALE GENOMIC DNA]</scope>
    <source>
        <strain evidence="9">Edinburgh</strain>
    </source>
</reference>
<dbReference type="InterPro" id="IPR015421">
    <property type="entry name" value="PyrdxlP-dep_Trfase_major"/>
</dbReference>
<evidence type="ECO:0000313" key="9">
    <source>
        <dbReference type="EMBL" id="ORC81574.1"/>
    </source>
</evidence>
<dbReference type="Proteomes" id="UP000192257">
    <property type="component" value="Unassembled WGS sequence"/>
</dbReference>
<dbReference type="GO" id="GO:0004838">
    <property type="term" value="F:L-tyrosine-2-oxoglutarate transaminase activity"/>
    <property type="evidence" value="ECO:0007669"/>
    <property type="project" value="TreeGrafter"/>
</dbReference>
<evidence type="ECO:0000256" key="5">
    <source>
        <dbReference type="ARBA" id="ARBA00022898"/>
    </source>
</evidence>
<comment type="cofactor">
    <cofactor evidence="1 6 7">
        <name>pyridoxal 5'-phosphate</name>
        <dbReference type="ChEBI" id="CHEBI:597326"/>
    </cofactor>
</comment>
<dbReference type="PIRSF" id="PIRSF000517">
    <property type="entry name" value="Tyr_transaminase"/>
    <property type="match status" value="1"/>
</dbReference>
<feature type="modified residue" description="N6-(pyridoxal phosphate)lysine" evidence="7">
    <location>
        <position position="258"/>
    </location>
</feature>
<dbReference type="GO" id="GO:0006572">
    <property type="term" value="P:L-tyrosine catabolic process"/>
    <property type="evidence" value="ECO:0007669"/>
    <property type="project" value="TreeGrafter"/>
</dbReference>
<keyword evidence="3 9" id="KW-0032">Aminotransferase</keyword>
<dbReference type="InterPro" id="IPR015422">
    <property type="entry name" value="PyrdxlP-dep_Trfase_small"/>
</dbReference>
<dbReference type="InterPro" id="IPR004839">
    <property type="entry name" value="Aminotransferase_I/II_large"/>
</dbReference>
<dbReference type="PANTHER" id="PTHR45744">
    <property type="entry name" value="TYROSINE AMINOTRANSFERASE"/>
    <property type="match status" value="1"/>
</dbReference>
<gene>
    <name evidence="9" type="ORF">TM35_001131000</name>
</gene>
<accession>A0A1X0NDS5</accession>
<evidence type="ECO:0000313" key="10">
    <source>
        <dbReference type="Proteomes" id="UP000192257"/>
    </source>
</evidence>
<dbReference type="Pfam" id="PF00155">
    <property type="entry name" value="Aminotran_1_2"/>
    <property type="match status" value="1"/>
</dbReference>
<evidence type="ECO:0000259" key="8">
    <source>
        <dbReference type="Pfam" id="PF00155"/>
    </source>
</evidence>
<dbReference type="InterPro" id="IPR005958">
    <property type="entry name" value="TyrNic_aminoTrfase"/>
</dbReference>
<evidence type="ECO:0000256" key="4">
    <source>
        <dbReference type="ARBA" id="ARBA00022679"/>
    </source>
</evidence>
<dbReference type="Gene3D" id="3.90.1150.10">
    <property type="entry name" value="Aspartate Aminotransferase, domain 1"/>
    <property type="match status" value="1"/>
</dbReference>
<keyword evidence="5 6" id="KW-0663">Pyridoxal phosphate</keyword>
<dbReference type="PROSITE" id="PS00105">
    <property type="entry name" value="AA_TRANSFER_CLASS_1"/>
    <property type="match status" value="1"/>
</dbReference>
<evidence type="ECO:0000256" key="2">
    <source>
        <dbReference type="ARBA" id="ARBA00007441"/>
    </source>
</evidence>
<dbReference type="InterPro" id="IPR015424">
    <property type="entry name" value="PyrdxlP-dep_Trfase"/>
</dbReference>
<dbReference type="GO" id="GO:0030170">
    <property type="term" value="F:pyridoxal phosphate binding"/>
    <property type="evidence" value="ECO:0007669"/>
    <property type="project" value="InterPro"/>
</dbReference>
<feature type="domain" description="Aminotransferase class I/classII large" evidence="8">
    <location>
        <begin position="41"/>
        <end position="412"/>
    </location>
</feature>
<sequence length="423" mass="46730">MTRPFRDLAASKRSLRCNNELFSLVHMLNEGSASAPAGKSLISLAIGDPAVDGNFLPPDELIKSVVEGAKSTLCNNYPSCAGETPAREAVAKYLIDHFAPNMKGIKIPCDNVFICSGSSDALSISIGVLCNPGDNILLPAPYFAHYGTLCRYYDVTPKFYRCDPAKEWEIDLDHLRSLVDDRTRAVLMNNPSNPCGSNFSRKHLEDFLRVCECHHLPVIADEIYAGMVFKGQDPNAVFTSVADIDTSVPRLVVGGISKRFSVPGYRLGWVVLLDREGYAARLPDAMECLLTRCLLPHSVLMHALPNILANTPKSYFEESNTRLEKGAIALYEALRKCPGLRPTRPCGGMFIAVQLVPEELEESVRNDVAFARRLAEEENVQVFPGVAFKMESALRITVSRPLPLLMEAASRIEAFCQRHSLRK</sequence>
<evidence type="ECO:0000256" key="1">
    <source>
        <dbReference type="ARBA" id="ARBA00001933"/>
    </source>
</evidence>
<comment type="similarity">
    <text evidence="2 6">Belongs to the class-I pyridoxal-phosphate-dependent aminotransferase family.</text>
</comment>
<evidence type="ECO:0000256" key="6">
    <source>
        <dbReference type="PIRNR" id="PIRNR000517"/>
    </source>
</evidence>
<keyword evidence="4 9" id="KW-0808">Transferase</keyword>
<evidence type="ECO:0000256" key="3">
    <source>
        <dbReference type="ARBA" id="ARBA00022576"/>
    </source>
</evidence>
<dbReference type="EMBL" id="NBCO01000113">
    <property type="protein sequence ID" value="ORC81574.1"/>
    <property type="molecule type" value="Genomic_DNA"/>
</dbReference>
<organism evidence="9 10">
    <name type="scientific">Trypanosoma theileri</name>
    <dbReference type="NCBI Taxonomy" id="67003"/>
    <lineage>
        <taxon>Eukaryota</taxon>
        <taxon>Discoba</taxon>
        <taxon>Euglenozoa</taxon>
        <taxon>Kinetoplastea</taxon>
        <taxon>Metakinetoplastina</taxon>
        <taxon>Trypanosomatida</taxon>
        <taxon>Trypanosomatidae</taxon>
        <taxon>Trypanosoma</taxon>
    </lineage>
</organism>
<dbReference type="PANTHER" id="PTHR45744:SF2">
    <property type="entry name" value="TYROSINE AMINOTRANSFERASE"/>
    <property type="match status" value="1"/>
</dbReference>